<gene>
    <name evidence="1" type="ORF">E3O42_10410</name>
</gene>
<evidence type="ECO:0000313" key="1">
    <source>
        <dbReference type="EMBL" id="TFC01516.1"/>
    </source>
</evidence>
<dbReference type="OrthoDB" id="5363652at2"/>
<protein>
    <submittedName>
        <fullName evidence="1">Abi family protein</fullName>
    </submittedName>
</protein>
<dbReference type="Pfam" id="PF07751">
    <property type="entry name" value="Abi_2"/>
    <property type="match status" value="1"/>
</dbReference>
<accession>A0A4R8W4K3</accession>
<evidence type="ECO:0000313" key="2">
    <source>
        <dbReference type="Proteomes" id="UP000297907"/>
    </source>
</evidence>
<proteinExistence type="predicted"/>
<reference evidence="1 2" key="1">
    <citation type="submission" date="2019-03" db="EMBL/GenBank/DDBJ databases">
        <title>Genomics of glacier-inhabiting Cryobacterium strains.</title>
        <authorList>
            <person name="Liu Q."/>
            <person name="Xin Y.-H."/>
        </authorList>
    </citation>
    <scope>NUCLEOTIDE SEQUENCE [LARGE SCALE GENOMIC DNA]</scope>
    <source>
        <strain evidence="1 2">RHLS22-1</strain>
    </source>
</reference>
<dbReference type="InterPro" id="IPR011664">
    <property type="entry name" value="Abi_system_AbiD/AbiF-like"/>
</dbReference>
<dbReference type="Proteomes" id="UP000297907">
    <property type="component" value="Unassembled WGS sequence"/>
</dbReference>
<dbReference type="AlphaFoldDB" id="A0A4R8W4K3"/>
<name>A0A4R8W4K3_9MICO</name>
<sequence>MGHYAVLWQQQDPPRLCFQAPQIGGFLFAHGGVFLTSVVPSTLVATRVPFDKETLTVAQQCARIMERGLTCDTAALEQVLCRTSYYRLSGYLWWFQTSDASHALREGTTLDDVIRLYEFDAKLRGLLLECVQIVEVWFRSQFTNHLANKFGPMAYVDPRYFANPGALKRDKAKLGERLAPPTEVFIESFFRNYSDDYPPVWMATEVMSLGLLSKWFDNLKIDSLRKAIASDSGLNQDVLASYLRQMTVIRNACAHHNRLWNRTFGTGIKLSKQGDPQLLTALVGSDDSKIYRALVYSAYLVKKIQPDSGLPARLKAHIMSGDDDWIIEMDAPNDFEKDDLWV</sequence>
<dbReference type="EMBL" id="SOFL01000034">
    <property type="protein sequence ID" value="TFC01516.1"/>
    <property type="molecule type" value="Genomic_DNA"/>
</dbReference>
<dbReference type="RefSeq" id="WP_134453880.1">
    <property type="nucleotide sequence ID" value="NZ_SOFL01000034.1"/>
</dbReference>
<keyword evidence="2" id="KW-1185">Reference proteome</keyword>
<comment type="caution">
    <text evidence="1">The sequence shown here is derived from an EMBL/GenBank/DDBJ whole genome shotgun (WGS) entry which is preliminary data.</text>
</comment>
<organism evidence="1 2">
    <name type="scientific">Cryobacterium adonitolivorans</name>
    <dbReference type="NCBI Taxonomy" id="1259189"/>
    <lineage>
        <taxon>Bacteria</taxon>
        <taxon>Bacillati</taxon>
        <taxon>Actinomycetota</taxon>
        <taxon>Actinomycetes</taxon>
        <taxon>Micrococcales</taxon>
        <taxon>Microbacteriaceae</taxon>
        <taxon>Cryobacterium</taxon>
    </lineage>
</organism>